<gene>
    <name evidence="2" type="ORF">GCM10008967_07500</name>
</gene>
<evidence type="ECO:0000313" key="2">
    <source>
        <dbReference type="EMBL" id="GAA0319470.1"/>
    </source>
</evidence>
<name>A0ABP3FJG0_9BACI</name>
<organism evidence="2 3">
    <name type="scientific">Bacillus carboniphilus</name>
    <dbReference type="NCBI Taxonomy" id="86663"/>
    <lineage>
        <taxon>Bacteria</taxon>
        <taxon>Bacillati</taxon>
        <taxon>Bacillota</taxon>
        <taxon>Bacilli</taxon>
        <taxon>Bacillales</taxon>
        <taxon>Bacillaceae</taxon>
        <taxon>Bacillus</taxon>
    </lineage>
</organism>
<feature type="transmembrane region" description="Helical" evidence="1">
    <location>
        <begin position="82"/>
        <end position="106"/>
    </location>
</feature>
<evidence type="ECO:0000256" key="1">
    <source>
        <dbReference type="SAM" id="Phobius"/>
    </source>
</evidence>
<dbReference type="EMBL" id="BAAADJ010000006">
    <property type="protein sequence ID" value="GAA0319470.1"/>
    <property type="molecule type" value="Genomic_DNA"/>
</dbReference>
<feature type="transmembrane region" description="Helical" evidence="1">
    <location>
        <begin position="118"/>
        <end position="137"/>
    </location>
</feature>
<feature type="transmembrane region" description="Helical" evidence="1">
    <location>
        <begin position="172"/>
        <end position="192"/>
    </location>
</feature>
<accession>A0ABP3FJG0</accession>
<protein>
    <submittedName>
        <fullName evidence="2">Uncharacterized protein</fullName>
    </submittedName>
</protein>
<keyword evidence="1" id="KW-0812">Transmembrane</keyword>
<feature type="transmembrane region" description="Helical" evidence="1">
    <location>
        <begin position="47"/>
        <end position="70"/>
    </location>
</feature>
<feature type="transmembrane region" description="Helical" evidence="1">
    <location>
        <begin position="149"/>
        <end position="166"/>
    </location>
</feature>
<sequence>MNPEPKLNQAAIGSVVGGALLTANTLWQGFLDLTDGGDAILHDVSNPAYYVNVSMLIVAMWCIFLGMRGLNFVAMGGLWKTGFYISVIGQLLFGLGNVMFLLIGLFNITSLVDTINPLTGISNLIMYLGALPMGLALCRTTIVSRTSSYLFLLTVPAVILSMTVVYNHNALLGGLLIGGVYGIAWILAGIGLSKQ</sequence>
<reference evidence="3" key="1">
    <citation type="journal article" date="2019" name="Int. J. Syst. Evol. Microbiol.">
        <title>The Global Catalogue of Microorganisms (GCM) 10K type strain sequencing project: providing services to taxonomists for standard genome sequencing and annotation.</title>
        <authorList>
            <consortium name="The Broad Institute Genomics Platform"/>
            <consortium name="The Broad Institute Genome Sequencing Center for Infectious Disease"/>
            <person name="Wu L."/>
            <person name="Ma J."/>
        </authorList>
    </citation>
    <scope>NUCLEOTIDE SEQUENCE [LARGE SCALE GENOMIC DNA]</scope>
    <source>
        <strain evidence="3">JCM 9731</strain>
    </source>
</reference>
<keyword evidence="1" id="KW-0472">Membrane</keyword>
<proteinExistence type="predicted"/>
<dbReference type="Proteomes" id="UP001500782">
    <property type="component" value="Unassembled WGS sequence"/>
</dbReference>
<feature type="transmembrane region" description="Helical" evidence="1">
    <location>
        <begin position="7"/>
        <end position="27"/>
    </location>
</feature>
<evidence type="ECO:0000313" key="3">
    <source>
        <dbReference type="Proteomes" id="UP001500782"/>
    </source>
</evidence>
<dbReference type="RefSeq" id="WP_343796503.1">
    <property type="nucleotide sequence ID" value="NZ_BAAADJ010000006.1"/>
</dbReference>
<comment type="caution">
    <text evidence="2">The sequence shown here is derived from an EMBL/GenBank/DDBJ whole genome shotgun (WGS) entry which is preliminary data.</text>
</comment>
<keyword evidence="1" id="KW-1133">Transmembrane helix</keyword>
<keyword evidence="3" id="KW-1185">Reference proteome</keyword>